<gene>
    <name evidence="1" type="ORF">J2851_002601</name>
</gene>
<sequence>MPDCSLPSTATFADTTTLAKSGEAHDTRLRDGLTVSLATWPGGVGEEPVFEAA</sequence>
<reference evidence="1 2" key="1">
    <citation type="submission" date="2021-03" db="EMBL/GenBank/DDBJ databases">
        <title>Genomic Encyclopedia of Type Strains, Phase III (KMG-III): the genomes of soil and plant-associated and newly described type strains.</title>
        <authorList>
            <person name="Whitman W."/>
        </authorList>
    </citation>
    <scope>NUCLEOTIDE SEQUENCE [LARGE SCALE GENOMIC DNA]</scope>
    <source>
        <strain evidence="1 2">IMMIB AFH-6</strain>
    </source>
</reference>
<name>A0ABS4SJY5_9PROT</name>
<protein>
    <submittedName>
        <fullName evidence="1">Uncharacterized protein</fullName>
    </submittedName>
</protein>
<comment type="caution">
    <text evidence="1">The sequence shown here is derived from an EMBL/GenBank/DDBJ whole genome shotgun (WGS) entry which is preliminary data.</text>
</comment>
<evidence type="ECO:0000313" key="1">
    <source>
        <dbReference type="EMBL" id="MBP2292820.1"/>
    </source>
</evidence>
<dbReference type="RefSeq" id="WP_209766681.1">
    <property type="nucleotide sequence ID" value="NZ_JAGINP010000008.1"/>
</dbReference>
<accession>A0ABS4SJY5</accession>
<dbReference type="Proteomes" id="UP000781958">
    <property type="component" value="Unassembled WGS sequence"/>
</dbReference>
<dbReference type="EMBL" id="JAGINP010000008">
    <property type="protein sequence ID" value="MBP2292820.1"/>
    <property type="molecule type" value="Genomic_DNA"/>
</dbReference>
<proteinExistence type="predicted"/>
<evidence type="ECO:0000313" key="2">
    <source>
        <dbReference type="Proteomes" id="UP000781958"/>
    </source>
</evidence>
<keyword evidence="2" id="KW-1185">Reference proteome</keyword>
<organism evidence="1 2">
    <name type="scientific">Azospirillum rugosum</name>
    <dbReference type="NCBI Taxonomy" id="416170"/>
    <lineage>
        <taxon>Bacteria</taxon>
        <taxon>Pseudomonadati</taxon>
        <taxon>Pseudomonadota</taxon>
        <taxon>Alphaproteobacteria</taxon>
        <taxon>Rhodospirillales</taxon>
        <taxon>Azospirillaceae</taxon>
        <taxon>Azospirillum</taxon>
    </lineage>
</organism>